<comment type="caution">
    <text evidence="2">The sequence shown here is derived from an EMBL/GenBank/DDBJ whole genome shotgun (WGS) entry which is preliminary data.</text>
</comment>
<evidence type="ECO:0000313" key="2">
    <source>
        <dbReference type="EMBL" id="OAT24655.1"/>
    </source>
</evidence>
<gene>
    <name evidence="2" type="ORF">M976_04424</name>
</gene>
<reference evidence="2 3" key="1">
    <citation type="submission" date="2016-04" db="EMBL/GenBank/DDBJ databases">
        <title>ATOL: Assembling a taxonomically balanced genome-scale reconstruction of the evolutionary history of the Enterobacteriaceae.</title>
        <authorList>
            <person name="Plunkett G.III."/>
            <person name="Neeno-Eckwall E.C."/>
            <person name="Glasner J.D."/>
            <person name="Perna N.T."/>
        </authorList>
    </citation>
    <scope>NUCLEOTIDE SEQUENCE [LARGE SCALE GENOMIC DNA]</scope>
    <source>
        <strain evidence="2 3">ATCC 51602</strain>
    </source>
</reference>
<feature type="domain" description="IprA winged helix-turn-helix" evidence="1">
    <location>
        <begin position="157"/>
        <end position="224"/>
    </location>
</feature>
<keyword evidence="3" id="KW-1185">Reference proteome</keyword>
<organism evidence="2 3">
    <name type="scientific">Buttiauxella ferragutiae ATCC 51602</name>
    <dbReference type="NCBI Taxonomy" id="1354252"/>
    <lineage>
        <taxon>Bacteria</taxon>
        <taxon>Pseudomonadati</taxon>
        <taxon>Pseudomonadota</taxon>
        <taxon>Gammaproteobacteria</taxon>
        <taxon>Enterobacterales</taxon>
        <taxon>Enterobacteriaceae</taxon>
        <taxon>Buttiauxella</taxon>
    </lineage>
</organism>
<dbReference type="EMBL" id="LXEQ01000062">
    <property type="protein sequence ID" value="OAT24655.1"/>
    <property type="molecule type" value="Genomic_DNA"/>
</dbReference>
<protein>
    <recommendedName>
        <fullName evidence="1">IprA winged helix-turn-helix domain-containing protein</fullName>
    </recommendedName>
</protein>
<sequence length="226" mass="25696">MKIGQFMGSTNKKDGESLNPPLYLIRPVTDIVALRKALSGSGIKQSFLAEDIINAIGEEGKHLYLFEGGEYTFLRSSDGLVISSARGELIYGIAECIRPRGGWSLRIEEPCDCWVVPAEKAFEIITQKQLWESVANIFAWYLQIFTSREEHLVGVPAYVMIRTKLLELQAQPEDFRRDMNVADYIQQRTQLARSTIMAILGELRRGDYIEIKRGRLVAVNHLPKEY</sequence>
<dbReference type="Proteomes" id="UP000078407">
    <property type="component" value="Unassembled WGS sequence"/>
</dbReference>
<proteinExistence type="predicted"/>
<evidence type="ECO:0000259" key="1">
    <source>
        <dbReference type="Pfam" id="PF15977"/>
    </source>
</evidence>
<evidence type="ECO:0000313" key="3">
    <source>
        <dbReference type="Proteomes" id="UP000078407"/>
    </source>
</evidence>
<dbReference type="InterPro" id="IPR014710">
    <property type="entry name" value="RmlC-like_jellyroll"/>
</dbReference>
<dbReference type="InterPro" id="IPR041687">
    <property type="entry name" value="HTH_46"/>
</dbReference>
<accession>A0ABX2W2C0</accession>
<dbReference type="Pfam" id="PF15977">
    <property type="entry name" value="HTH_46"/>
    <property type="match status" value="1"/>
</dbReference>
<dbReference type="Gene3D" id="2.60.120.10">
    <property type="entry name" value="Jelly Rolls"/>
    <property type="match status" value="1"/>
</dbReference>
<name>A0ABX2W2C0_9ENTR</name>
<dbReference type="RefSeq" id="WP_064548942.1">
    <property type="nucleotide sequence ID" value="NZ_LXEQ01000062.1"/>
</dbReference>